<evidence type="ECO:0000313" key="4">
    <source>
        <dbReference type="Proteomes" id="UP000070700"/>
    </source>
</evidence>
<dbReference type="AlphaFoldDB" id="A0A132B5U8"/>
<protein>
    <submittedName>
        <fullName evidence="3">Uncharacterized protein</fullName>
    </submittedName>
</protein>
<proteinExistence type="predicted"/>
<gene>
    <name evidence="3" type="ORF">LY89DRAFT_677562</name>
</gene>
<feature type="signal peptide" evidence="2">
    <location>
        <begin position="1"/>
        <end position="16"/>
    </location>
</feature>
<dbReference type="KEGG" id="psco:LY89DRAFT_677562"/>
<name>A0A132B5U8_MOLSC</name>
<evidence type="ECO:0000313" key="3">
    <source>
        <dbReference type="EMBL" id="KUJ07780.1"/>
    </source>
</evidence>
<sequence length="186" mass="17856">MKSSAVILALLSVATASFFAPRADTTSSVDPTTTTYSISPTASCLAACKPGDVNCQAACVGSAHPNSVQVNQTNVCADNCPKGDGSTSANNAYEACLDSCIQSYYPTSQTAAPVSVGSGSVTSVSAGATGTAGQATGSGSATTSTSASGTGSVAATSSSKAAGANNLPYIASAGGFGGLLLAFLAL</sequence>
<dbReference type="OrthoDB" id="5597238at2759"/>
<dbReference type="EMBL" id="KQ947438">
    <property type="protein sequence ID" value="KUJ07780.1"/>
    <property type="molecule type" value="Genomic_DNA"/>
</dbReference>
<organism evidence="3 4">
    <name type="scientific">Mollisia scopiformis</name>
    <name type="common">Conifer needle endophyte fungus</name>
    <name type="synonym">Phialocephala scopiformis</name>
    <dbReference type="NCBI Taxonomy" id="149040"/>
    <lineage>
        <taxon>Eukaryota</taxon>
        <taxon>Fungi</taxon>
        <taxon>Dikarya</taxon>
        <taxon>Ascomycota</taxon>
        <taxon>Pezizomycotina</taxon>
        <taxon>Leotiomycetes</taxon>
        <taxon>Helotiales</taxon>
        <taxon>Mollisiaceae</taxon>
        <taxon>Mollisia</taxon>
    </lineage>
</organism>
<dbReference type="RefSeq" id="XP_018062135.1">
    <property type="nucleotide sequence ID" value="XM_018213686.1"/>
</dbReference>
<feature type="region of interest" description="Disordered" evidence="1">
    <location>
        <begin position="130"/>
        <end position="149"/>
    </location>
</feature>
<feature type="chain" id="PRO_5007287910" evidence="2">
    <location>
        <begin position="17"/>
        <end position="186"/>
    </location>
</feature>
<evidence type="ECO:0000256" key="1">
    <source>
        <dbReference type="SAM" id="MobiDB-lite"/>
    </source>
</evidence>
<keyword evidence="2" id="KW-0732">Signal</keyword>
<dbReference type="InParanoid" id="A0A132B5U8"/>
<accession>A0A132B5U8</accession>
<dbReference type="GeneID" id="28823412"/>
<reference evidence="3 4" key="1">
    <citation type="submission" date="2015-10" db="EMBL/GenBank/DDBJ databases">
        <title>Full genome of DAOMC 229536 Phialocephala scopiformis, a fungal endophyte of spruce producing the potent anti-insectan compound rugulosin.</title>
        <authorList>
            <consortium name="DOE Joint Genome Institute"/>
            <person name="Walker A.K."/>
            <person name="Frasz S.L."/>
            <person name="Seifert K.A."/>
            <person name="Miller J.D."/>
            <person name="Mondo S.J."/>
            <person name="Labutti K."/>
            <person name="Lipzen A."/>
            <person name="Dockter R."/>
            <person name="Kennedy M."/>
            <person name="Grigoriev I.V."/>
            <person name="Spatafora J.W."/>
        </authorList>
    </citation>
    <scope>NUCLEOTIDE SEQUENCE [LARGE SCALE GENOMIC DNA]</scope>
    <source>
        <strain evidence="3 4">CBS 120377</strain>
    </source>
</reference>
<dbReference type="Proteomes" id="UP000070700">
    <property type="component" value="Unassembled WGS sequence"/>
</dbReference>
<keyword evidence="4" id="KW-1185">Reference proteome</keyword>
<evidence type="ECO:0000256" key="2">
    <source>
        <dbReference type="SAM" id="SignalP"/>
    </source>
</evidence>